<dbReference type="Gene3D" id="3.30.70.270">
    <property type="match status" value="1"/>
</dbReference>
<keyword evidence="1" id="KW-0472">Membrane</keyword>
<dbReference type="GO" id="GO:0052621">
    <property type="term" value="F:diguanylate cyclase activity"/>
    <property type="evidence" value="ECO:0007669"/>
    <property type="project" value="TreeGrafter"/>
</dbReference>
<dbReference type="RefSeq" id="WP_179792773.1">
    <property type="nucleotide sequence ID" value="NZ_BAABHP010000003.1"/>
</dbReference>
<dbReference type="SMART" id="SM00267">
    <property type="entry name" value="GGDEF"/>
    <property type="match status" value="1"/>
</dbReference>
<dbReference type="InterPro" id="IPR029787">
    <property type="entry name" value="Nucleotide_cyclase"/>
</dbReference>
<feature type="transmembrane region" description="Helical" evidence="1">
    <location>
        <begin position="197"/>
        <end position="214"/>
    </location>
</feature>
<evidence type="ECO:0000256" key="1">
    <source>
        <dbReference type="SAM" id="Phobius"/>
    </source>
</evidence>
<dbReference type="AlphaFoldDB" id="A0A7Y9DT04"/>
<dbReference type="InterPro" id="IPR000160">
    <property type="entry name" value="GGDEF_dom"/>
</dbReference>
<keyword evidence="4" id="KW-1185">Reference proteome</keyword>
<feature type="domain" description="GGDEF" evidence="2">
    <location>
        <begin position="301"/>
        <end position="439"/>
    </location>
</feature>
<dbReference type="PANTHER" id="PTHR45138:SF9">
    <property type="entry name" value="DIGUANYLATE CYCLASE DGCM-RELATED"/>
    <property type="match status" value="1"/>
</dbReference>
<feature type="transmembrane region" description="Helical" evidence="1">
    <location>
        <begin position="226"/>
        <end position="248"/>
    </location>
</feature>
<evidence type="ECO:0000259" key="2">
    <source>
        <dbReference type="PROSITE" id="PS50887"/>
    </source>
</evidence>
<dbReference type="CDD" id="cd01949">
    <property type="entry name" value="GGDEF"/>
    <property type="match status" value="1"/>
</dbReference>
<name>A0A7Y9DT04_9PSEU</name>
<accession>A0A7Y9DT04</accession>
<dbReference type="GO" id="GO:0005886">
    <property type="term" value="C:plasma membrane"/>
    <property type="evidence" value="ECO:0007669"/>
    <property type="project" value="TreeGrafter"/>
</dbReference>
<keyword evidence="1" id="KW-1133">Transmembrane helix</keyword>
<organism evidence="3 4">
    <name type="scientific">Actinomycetospora corticicola</name>
    <dbReference type="NCBI Taxonomy" id="663602"/>
    <lineage>
        <taxon>Bacteria</taxon>
        <taxon>Bacillati</taxon>
        <taxon>Actinomycetota</taxon>
        <taxon>Actinomycetes</taxon>
        <taxon>Pseudonocardiales</taxon>
        <taxon>Pseudonocardiaceae</taxon>
        <taxon>Actinomycetospora</taxon>
    </lineage>
</organism>
<evidence type="ECO:0000313" key="4">
    <source>
        <dbReference type="Proteomes" id="UP000535890"/>
    </source>
</evidence>
<feature type="transmembrane region" description="Helical" evidence="1">
    <location>
        <begin position="108"/>
        <end position="135"/>
    </location>
</feature>
<dbReference type="Pfam" id="PF00990">
    <property type="entry name" value="GGDEF"/>
    <property type="match status" value="1"/>
</dbReference>
<feature type="transmembrane region" description="Helical" evidence="1">
    <location>
        <begin position="68"/>
        <end position="87"/>
    </location>
</feature>
<dbReference type="PANTHER" id="PTHR45138">
    <property type="entry name" value="REGULATORY COMPONENTS OF SENSORY TRANSDUCTION SYSTEM"/>
    <property type="match status" value="1"/>
</dbReference>
<feature type="transmembrane region" description="Helical" evidence="1">
    <location>
        <begin position="147"/>
        <end position="165"/>
    </location>
</feature>
<reference evidence="3 4" key="1">
    <citation type="submission" date="2020-07" db="EMBL/GenBank/DDBJ databases">
        <title>Sequencing the genomes of 1000 actinobacteria strains.</title>
        <authorList>
            <person name="Klenk H.-P."/>
        </authorList>
    </citation>
    <scope>NUCLEOTIDE SEQUENCE [LARGE SCALE GENOMIC DNA]</scope>
    <source>
        <strain evidence="3 4">DSM 45772</strain>
    </source>
</reference>
<dbReference type="InterPro" id="IPR050469">
    <property type="entry name" value="Diguanylate_Cyclase"/>
</dbReference>
<gene>
    <name evidence="3" type="ORF">BJ983_000961</name>
</gene>
<feature type="transmembrane region" description="Helical" evidence="1">
    <location>
        <begin position="172"/>
        <end position="191"/>
    </location>
</feature>
<dbReference type="Proteomes" id="UP000535890">
    <property type="component" value="Unassembled WGS sequence"/>
</dbReference>
<comment type="caution">
    <text evidence="3">The sequence shown here is derived from an EMBL/GenBank/DDBJ whole genome shotgun (WGS) entry which is preliminary data.</text>
</comment>
<sequence>MTAGRGDAPGGGTSVVTRRDRSRALALLPPRWTLWSLRPRALAYVLTVDVLALVVAVAAFVWRPVVGRDWVVVALLFVGVAVHAEAARHIERVRITRDDRPFIDLKSMWTFAGLLLVHLGPALVLVTATFVYWYVRNEQHPPLHRWFFSWATVMLGTGAASLVLLDIDRGRLLVSTAGPLGLVVVALAAIVRWTVNHGLVVGIILLMSAPTPSVRRHLASPSDTLLGLGALALGAALAVLASVSPWLVPILLVPVIMLHRGVLVDQFRQASRTDPKTGLVNGAAWAEIAAKEIDRARRHHIGLAVLMVDLDNFKAVNDAHGHLAGDEVLRAVAAALSAEVRAYDAVGRFGGEEFVVLLSGVDTASATRAAERLRGRIGGLEVAVDGAGGGRRIGGLTASVGCVVSPTASGGVEELVGAADAALYEAKRGGRNRLVCAPPA</sequence>
<dbReference type="InterPro" id="IPR043128">
    <property type="entry name" value="Rev_trsase/Diguanyl_cyclase"/>
</dbReference>
<dbReference type="PROSITE" id="PS50887">
    <property type="entry name" value="GGDEF"/>
    <property type="match status" value="1"/>
</dbReference>
<feature type="transmembrane region" description="Helical" evidence="1">
    <location>
        <begin position="41"/>
        <end position="62"/>
    </location>
</feature>
<dbReference type="EMBL" id="JACCBN010000001">
    <property type="protein sequence ID" value="NYD34859.1"/>
    <property type="molecule type" value="Genomic_DNA"/>
</dbReference>
<proteinExistence type="predicted"/>
<evidence type="ECO:0000313" key="3">
    <source>
        <dbReference type="EMBL" id="NYD34859.1"/>
    </source>
</evidence>
<dbReference type="SUPFAM" id="SSF55073">
    <property type="entry name" value="Nucleotide cyclase"/>
    <property type="match status" value="1"/>
</dbReference>
<keyword evidence="1" id="KW-0812">Transmembrane</keyword>
<dbReference type="FunFam" id="3.30.70.270:FF:000001">
    <property type="entry name" value="Diguanylate cyclase domain protein"/>
    <property type="match status" value="1"/>
</dbReference>
<protein>
    <submittedName>
        <fullName evidence="3">Diguanylate cyclase (GGDEF)-like protein</fullName>
    </submittedName>
</protein>
<dbReference type="GO" id="GO:0043709">
    <property type="term" value="P:cell adhesion involved in single-species biofilm formation"/>
    <property type="evidence" value="ECO:0007669"/>
    <property type="project" value="TreeGrafter"/>
</dbReference>
<dbReference type="GO" id="GO:1902201">
    <property type="term" value="P:negative regulation of bacterial-type flagellum-dependent cell motility"/>
    <property type="evidence" value="ECO:0007669"/>
    <property type="project" value="TreeGrafter"/>
</dbReference>
<dbReference type="NCBIfam" id="TIGR00254">
    <property type="entry name" value="GGDEF"/>
    <property type="match status" value="1"/>
</dbReference>